<gene>
    <name evidence="1" type="ORF">g.3890</name>
</gene>
<protein>
    <submittedName>
        <fullName evidence="1">Uncharacterized protein</fullName>
    </submittedName>
</protein>
<dbReference type="EMBL" id="GEDC01007239">
    <property type="protein sequence ID" value="JAS30059.1"/>
    <property type="molecule type" value="Transcribed_RNA"/>
</dbReference>
<evidence type="ECO:0000313" key="1">
    <source>
        <dbReference type="EMBL" id="JAS30059.1"/>
    </source>
</evidence>
<dbReference type="AlphaFoldDB" id="A0A1B6DWP6"/>
<proteinExistence type="predicted"/>
<name>A0A1B6DWP6_9HEMI</name>
<sequence>MNSNSGAVSIGRVTSVQSGICRGSFLYEQSAGGDCTFDSDQTDTSSWGIEVYELFVVRPDHMRGRLRGEGHQAGEVDGAAKVDEHFRASYDLCDGFNNCKMNRVPYGRRGADLTLVHSRVLPLRITYPEGPVLSVRGVDGLKPLVTGVRVTPHCQEVDVTMSDPRDRPVPEVLYPAIQVSSLAYQSR</sequence>
<reference evidence="1" key="1">
    <citation type="submission" date="2015-12" db="EMBL/GenBank/DDBJ databases">
        <title>De novo transcriptome assembly of four potential Pierce s Disease insect vectors from Arizona vineyards.</title>
        <authorList>
            <person name="Tassone E.E."/>
        </authorList>
    </citation>
    <scope>NUCLEOTIDE SEQUENCE</scope>
</reference>
<organism evidence="1">
    <name type="scientific">Clastoptera arizonana</name>
    <name type="common">Arizona spittle bug</name>
    <dbReference type="NCBI Taxonomy" id="38151"/>
    <lineage>
        <taxon>Eukaryota</taxon>
        <taxon>Metazoa</taxon>
        <taxon>Ecdysozoa</taxon>
        <taxon>Arthropoda</taxon>
        <taxon>Hexapoda</taxon>
        <taxon>Insecta</taxon>
        <taxon>Pterygota</taxon>
        <taxon>Neoptera</taxon>
        <taxon>Paraneoptera</taxon>
        <taxon>Hemiptera</taxon>
        <taxon>Auchenorrhyncha</taxon>
        <taxon>Cercopoidea</taxon>
        <taxon>Clastopteridae</taxon>
        <taxon>Clastoptera</taxon>
    </lineage>
</organism>
<accession>A0A1B6DWP6</accession>